<dbReference type="InterPro" id="IPR044822">
    <property type="entry name" value="Myb_DNA-bind_4"/>
</dbReference>
<keyword evidence="4" id="KW-1185">Reference proteome</keyword>
<accession>A0ABD1E0W1</accession>
<feature type="coiled-coil region" evidence="1">
    <location>
        <begin position="212"/>
        <end position="250"/>
    </location>
</feature>
<name>A0ABD1E0W1_HYPHA</name>
<evidence type="ECO:0000256" key="1">
    <source>
        <dbReference type="SAM" id="Coils"/>
    </source>
</evidence>
<keyword evidence="1" id="KW-0175">Coiled coil</keyword>
<evidence type="ECO:0000259" key="2">
    <source>
        <dbReference type="Pfam" id="PF13837"/>
    </source>
</evidence>
<dbReference type="Proteomes" id="UP001566132">
    <property type="component" value="Unassembled WGS sequence"/>
</dbReference>
<evidence type="ECO:0000313" key="4">
    <source>
        <dbReference type="Proteomes" id="UP001566132"/>
    </source>
</evidence>
<dbReference type="Pfam" id="PF13837">
    <property type="entry name" value="Myb_DNA-bind_4"/>
    <property type="match status" value="1"/>
</dbReference>
<dbReference type="EMBL" id="JBDJPC010000015">
    <property type="protein sequence ID" value="KAL1488210.1"/>
    <property type="molecule type" value="Genomic_DNA"/>
</dbReference>
<organism evidence="3 4">
    <name type="scientific">Hypothenemus hampei</name>
    <name type="common">Coffee berry borer</name>
    <dbReference type="NCBI Taxonomy" id="57062"/>
    <lineage>
        <taxon>Eukaryota</taxon>
        <taxon>Metazoa</taxon>
        <taxon>Ecdysozoa</taxon>
        <taxon>Arthropoda</taxon>
        <taxon>Hexapoda</taxon>
        <taxon>Insecta</taxon>
        <taxon>Pterygota</taxon>
        <taxon>Neoptera</taxon>
        <taxon>Endopterygota</taxon>
        <taxon>Coleoptera</taxon>
        <taxon>Polyphaga</taxon>
        <taxon>Cucujiformia</taxon>
        <taxon>Curculionidae</taxon>
        <taxon>Scolytinae</taxon>
        <taxon>Hypothenemus</taxon>
    </lineage>
</organism>
<gene>
    <name evidence="3" type="ORF">ABEB36_015167</name>
</gene>
<proteinExistence type="predicted"/>
<dbReference type="Gene3D" id="1.10.10.60">
    <property type="entry name" value="Homeodomain-like"/>
    <property type="match status" value="1"/>
</dbReference>
<reference evidence="3 4" key="1">
    <citation type="submission" date="2024-05" db="EMBL/GenBank/DDBJ databases">
        <title>Genetic variation in Jamaican populations of the coffee berry borer (Hypothenemus hampei).</title>
        <authorList>
            <person name="Errbii M."/>
            <person name="Myrie A."/>
        </authorList>
    </citation>
    <scope>NUCLEOTIDE SEQUENCE [LARGE SCALE GENOMIC DNA]</scope>
    <source>
        <strain evidence="3">JA-Hopewell-2020-01-JO</strain>
        <tissue evidence="3">Whole body</tissue>
    </source>
</reference>
<dbReference type="AlphaFoldDB" id="A0ABD1E0W1"/>
<feature type="domain" description="Myb/SANT-like DNA-binding" evidence="2">
    <location>
        <begin position="46"/>
        <end position="135"/>
    </location>
</feature>
<sequence length="256" mass="30085">MGIIIMSDLTSHRMDSTETDGSFSGCEEILILSTNENDNPNLEPFKWSRENTLLFLELYKKNRQHVGSLRMRNLKALYELIAQQLREITSQNISSENVSNRWKVLERGYKKYVDNAKKTGRGRQNFPYLEAMDDILGTKRNIKPILLLSSESVHTPSLNLEENEESCQITSDKNIDDVPSTSEAVNKKITEKYPVPKRKRTYENKKLKFFILKEMRKERKDYYKESLQLKEKILEEKKRKNDILEKIANKKCYTHV</sequence>
<comment type="caution">
    <text evidence="3">The sequence shown here is derived from an EMBL/GenBank/DDBJ whole genome shotgun (WGS) entry which is preliminary data.</text>
</comment>
<protein>
    <recommendedName>
        <fullName evidence="2">Myb/SANT-like DNA-binding domain-containing protein</fullName>
    </recommendedName>
</protein>
<evidence type="ECO:0000313" key="3">
    <source>
        <dbReference type="EMBL" id="KAL1488210.1"/>
    </source>
</evidence>